<dbReference type="OrthoDB" id="6385145at2"/>
<proteinExistence type="predicted"/>
<dbReference type="InterPro" id="IPR027056">
    <property type="entry name" value="Gluconate_2DH_su3"/>
</dbReference>
<organism evidence="1 2">
    <name type="scientific">Alteraurantiacibacter buctensis</name>
    <dbReference type="NCBI Taxonomy" id="1503981"/>
    <lineage>
        <taxon>Bacteria</taxon>
        <taxon>Pseudomonadati</taxon>
        <taxon>Pseudomonadota</taxon>
        <taxon>Alphaproteobacteria</taxon>
        <taxon>Sphingomonadales</taxon>
        <taxon>Erythrobacteraceae</taxon>
        <taxon>Alteraurantiacibacter</taxon>
    </lineage>
</organism>
<reference evidence="1 2" key="1">
    <citation type="submission" date="2019-12" db="EMBL/GenBank/DDBJ databases">
        <title>Genomic-based taxomic classification of the family Erythrobacteraceae.</title>
        <authorList>
            <person name="Xu L."/>
        </authorList>
    </citation>
    <scope>NUCLEOTIDE SEQUENCE [LARGE SCALE GENOMIC DNA]</scope>
    <source>
        <strain evidence="1 2">M0322</strain>
    </source>
</reference>
<gene>
    <name evidence="1" type="ORF">GRI99_09695</name>
</gene>
<accession>A0A844YY07</accession>
<dbReference type="PROSITE" id="PS51318">
    <property type="entry name" value="TAT"/>
    <property type="match status" value="1"/>
</dbReference>
<sequence>MMGAKGVDRRTLLARALLLVGASVVSLPFEALAAVEADLLSDTQRATLVAAADTLVPQTDTPGAVDVGVPALFEGLLANWAAPATATALADVLDRLAALGGGFAALSAAERKATLQAFDAAALAPSDAPRANPFGPPPAADPAYQQFKELVLTLYYLSQPALTQELAYTHVPGRWESSVIVTSATRPQGGPGMF</sequence>
<dbReference type="EMBL" id="WTYV01000003">
    <property type="protein sequence ID" value="MXO71906.1"/>
    <property type="molecule type" value="Genomic_DNA"/>
</dbReference>
<keyword evidence="2" id="KW-1185">Reference proteome</keyword>
<dbReference type="Proteomes" id="UP000466966">
    <property type="component" value="Unassembled WGS sequence"/>
</dbReference>
<evidence type="ECO:0008006" key="3">
    <source>
        <dbReference type="Google" id="ProtNLM"/>
    </source>
</evidence>
<dbReference type="Pfam" id="PF13618">
    <property type="entry name" value="Gluconate_2-dh3"/>
    <property type="match status" value="1"/>
</dbReference>
<name>A0A844YY07_9SPHN</name>
<protein>
    <recommendedName>
        <fullName evidence="3">Gluconate 2-dehydrogenase subunit 3 family protein</fullName>
    </recommendedName>
</protein>
<evidence type="ECO:0000313" key="1">
    <source>
        <dbReference type="EMBL" id="MXO71906.1"/>
    </source>
</evidence>
<evidence type="ECO:0000313" key="2">
    <source>
        <dbReference type="Proteomes" id="UP000466966"/>
    </source>
</evidence>
<dbReference type="AlphaFoldDB" id="A0A844YY07"/>
<dbReference type="RefSeq" id="WP_160771840.1">
    <property type="nucleotide sequence ID" value="NZ_WTYV01000003.1"/>
</dbReference>
<dbReference type="InterPro" id="IPR006311">
    <property type="entry name" value="TAT_signal"/>
</dbReference>
<comment type="caution">
    <text evidence="1">The sequence shown here is derived from an EMBL/GenBank/DDBJ whole genome shotgun (WGS) entry which is preliminary data.</text>
</comment>